<dbReference type="InterPro" id="IPR021759">
    <property type="entry name" value="WxLIP_HBD"/>
</dbReference>
<comment type="caution">
    <text evidence="5">The sequence shown here is derived from an EMBL/GenBank/DDBJ whole genome shotgun (WGS) entry which is preliminary data.</text>
</comment>
<gene>
    <name evidence="5" type="ORF">LfDm3_0643</name>
</gene>
<dbReference type="PATRIC" id="fig|1614.7.peg.613"/>
<dbReference type="Pfam" id="PF06030">
    <property type="entry name" value="WxLIP_PGBD"/>
    <property type="match status" value="1"/>
</dbReference>
<dbReference type="EMBL" id="JOJZ01000013">
    <property type="protein sequence ID" value="KID41975.1"/>
    <property type="molecule type" value="Genomic_DNA"/>
</dbReference>
<feature type="chain" id="PRO_5002149140" evidence="2">
    <location>
        <begin position="29"/>
        <end position="342"/>
    </location>
</feature>
<organism evidence="5 6">
    <name type="scientific">Fructilactobacillus fructivorans</name>
    <dbReference type="NCBI Taxonomy" id="1614"/>
    <lineage>
        <taxon>Bacteria</taxon>
        <taxon>Bacillati</taxon>
        <taxon>Bacillota</taxon>
        <taxon>Bacilli</taxon>
        <taxon>Lactobacillales</taxon>
        <taxon>Lactobacillaceae</taxon>
        <taxon>Fructilactobacillus</taxon>
    </lineage>
</organism>
<dbReference type="PROSITE" id="PS51257">
    <property type="entry name" value="PROKAR_LIPOPROTEIN"/>
    <property type="match status" value="1"/>
</dbReference>
<evidence type="ECO:0000313" key="6">
    <source>
        <dbReference type="Proteomes" id="UP000031397"/>
    </source>
</evidence>
<evidence type="ECO:0000259" key="4">
    <source>
        <dbReference type="Pfam" id="PF11797"/>
    </source>
</evidence>
<feature type="domain" description="WxL Interacting Protein host binding" evidence="4">
    <location>
        <begin position="169"/>
        <end position="299"/>
    </location>
</feature>
<reference evidence="5 6" key="1">
    <citation type="submission" date="2014-06" db="EMBL/GenBank/DDBJ databases">
        <title>Functional and comparative genomic analyses of the Drosophila gut microbiota identify candidate symbiosis factors.</title>
        <authorList>
            <person name="Newell P.D."/>
            <person name="Chaston J.M."/>
            <person name="Douglas A.E."/>
        </authorList>
    </citation>
    <scope>NUCLEOTIDE SEQUENCE [LARGE SCALE GENOMIC DNA]</scope>
    <source>
        <strain evidence="5 6">DmCS_002</strain>
    </source>
</reference>
<dbReference type="Pfam" id="PF11797">
    <property type="entry name" value="WxLIP_HBD"/>
    <property type="match status" value="1"/>
</dbReference>
<keyword evidence="1" id="KW-0812">Transmembrane</keyword>
<evidence type="ECO:0000259" key="3">
    <source>
        <dbReference type="Pfam" id="PF06030"/>
    </source>
</evidence>
<dbReference type="AlphaFoldDB" id="A0A0C1LYL5"/>
<keyword evidence="2" id="KW-0732">Signal</keyword>
<evidence type="ECO:0000313" key="5">
    <source>
        <dbReference type="EMBL" id="KID41975.1"/>
    </source>
</evidence>
<evidence type="ECO:0000256" key="1">
    <source>
        <dbReference type="SAM" id="Phobius"/>
    </source>
</evidence>
<keyword evidence="1" id="KW-1133">Transmembrane helix</keyword>
<feature type="transmembrane region" description="Helical" evidence="1">
    <location>
        <begin position="312"/>
        <end position="334"/>
    </location>
</feature>
<accession>A0A0C1LYL5</accession>
<evidence type="ECO:0000256" key="2">
    <source>
        <dbReference type="SAM" id="SignalP"/>
    </source>
</evidence>
<dbReference type="InterPro" id="IPR010317">
    <property type="entry name" value="WxLIP_PGBD"/>
</dbReference>
<protein>
    <submittedName>
        <fullName evidence="5">Cell surface protein</fullName>
    </submittedName>
</protein>
<dbReference type="Proteomes" id="UP000031397">
    <property type="component" value="Unassembled WGS sequence"/>
</dbReference>
<name>A0A0C1LYL5_9LACO</name>
<keyword evidence="1" id="KW-0472">Membrane</keyword>
<dbReference type="OrthoDB" id="2148359at2"/>
<feature type="domain" description="WxL Interacting Protein peptidoglycan binding" evidence="3">
    <location>
        <begin position="45"/>
        <end position="161"/>
    </location>
</feature>
<keyword evidence="6" id="KW-1185">Reference proteome</keyword>
<dbReference type="RefSeq" id="WP_039144080.1">
    <property type="nucleotide sequence ID" value="NZ_JOJZ01000013.1"/>
</dbReference>
<proteinExistence type="predicted"/>
<sequence>MKKLLKSLLVTLFTLSVMGTLSCFTVSAANLSSTVPLSVRIDDSSHISKQKAYYQIQANQARDFPIAISVTNMSKTNSCQVSTRVDAASTSSKLALFYDNDQSKFEKLPFNMRKLVTFANGSDRNFQLNPGQTRNIKMSLNLNNDRFKNFNGEILGAVTFTQDAPTVKGEINNQFSYTIPIQVKKGKIPTGEVEKTSANLKRPAIQHSMLMFGLANPKPAMLNNVEANVSLKNTTLNQTITRTSIKRGQIAPNSQFTVKQPLNKQLLPGKYIATINLNGKDPVDETPSNVELRREFTINPVDYVRTFSYQTVMIFVGIVMIMLIIIAGLTFLIIRNHRKNKL</sequence>
<dbReference type="GeneID" id="74913314"/>
<feature type="signal peptide" evidence="2">
    <location>
        <begin position="1"/>
        <end position="28"/>
    </location>
</feature>